<name>A0A3G4ZMY2_9VIRU</name>
<organism evidence="1">
    <name type="scientific">Terrestrivirus sp</name>
    <dbReference type="NCBI Taxonomy" id="2487775"/>
    <lineage>
        <taxon>Viruses</taxon>
        <taxon>Varidnaviria</taxon>
        <taxon>Bamfordvirae</taxon>
        <taxon>Nucleocytoviricota</taxon>
        <taxon>Megaviricetes</taxon>
        <taxon>Imitervirales</taxon>
        <taxon>Mimiviridae</taxon>
        <taxon>Klosneuvirinae</taxon>
    </lineage>
</organism>
<accession>A0A3G4ZMY2</accession>
<evidence type="ECO:0000313" key="1">
    <source>
        <dbReference type="EMBL" id="AYV76215.1"/>
    </source>
</evidence>
<reference evidence="1" key="1">
    <citation type="submission" date="2018-10" db="EMBL/GenBank/DDBJ databases">
        <title>Hidden diversity of soil giant viruses.</title>
        <authorList>
            <person name="Schulz F."/>
            <person name="Alteio L."/>
            <person name="Goudeau D."/>
            <person name="Ryan E.M."/>
            <person name="Malmstrom R.R."/>
            <person name="Blanchard J."/>
            <person name="Woyke T."/>
        </authorList>
    </citation>
    <scope>NUCLEOTIDE SEQUENCE</scope>
    <source>
        <strain evidence="1">TEV1</strain>
    </source>
</reference>
<dbReference type="EMBL" id="MK071983">
    <property type="protein sequence ID" value="AYV76215.1"/>
    <property type="molecule type" value="Genomic_DNA"/>
</dbReference>
<sequence>MTENIYSNIVSNFTIKYGENNFEQNLVDLFREFGVVVITDVMSKNLCDEKVSEVITNFELIGTVKHFNKNNWVDEDLPPQTRPGLFQALVSNLKPVWEIRSNDNIGNIFEILYSNLRNKNYTSNDFIVSGDGINVRPNGIEDYAKVQSDWPHCDQTKRNNPYLCIQGQMVLTNTSASFVASPKSHKIFDQIMDYYKREDGPSNWLRINDGSVNDIKKMVENIGGNWQIPIVAPAGSFIVWSSTTVHSARKAIQEELKDKNDPWKGWRCVIYVCYRPKEEFTQEELYIRQKAFFENRVTNHWGNHIFDKKPGAKMNYKNARHQLIDKYIENPEKMYDIPDFRVDLNDKQRKLINL</sequence>
<protein>
    <recommendedName>
        <fullName evidence="2">Phytanoyl-CoA dioxygenase</fullName>
    </recommendedName>
</protein>
<evidence type="ECO:0008006" key="2">
    <source>
        <dbReference type="Google" id="ProtNLM"/>
    </source>
</evidence>
<dbReference type="SUPFAM" id="SSF51197">
    <property type="entry name" value="Clavaminate synthase-like"/>
    <property type="match status" value="1"/>
</dbReference>
<dbReference type="PANTHER" id="PTHR31630">
    <property type="entry name" value="PHYTANOYL-COA DIOXYGENASE-RELATED-RELATED"/>
    <property type="match status" value="1"/>
</dbReference>
<gene>
    <name evidence="1" type="ORF">Terrestrivirus5_37</name>
</gene>
<proteinExistence type="predicted"/>
<dbReference type="PANTHER" id="PTHR31630:SF6">
    <property type="entry name" value="PHYTANOYL-COA DIOXYGENASE-RELATED"/>
    <property type="match status" value="1"/>
</dbReference>
<dbReference type="Gene3D" id="2.60.120.620">
    <property type="entry name" value="q2cbj1_9rhob like domain"/>
    <property type="match status" value="1"/>
</dbReference>